<dbReference type="AlphaFoldDB" id="A0A7W6GHF2"/>
<reference evidence="6 7" key="1">
    <citation type="submission" date="2020-08" db="EMBL/GenBank/DDBJ databases">
        <title>Genomic Encyclopedia of Type Strains, Phase IV (KMG-IV): sequencing the most valuable type-strain genomes for metagenomic binning, comparative biology and taxonomic classification.</title>
        <authorList>
            <person name="Goeker M."/>
        </authorList>
    </citation>
    <scope>NUCLEOTIDE SEQUENCE [LARGE SCALE GENOMIC DNA]</scope>
    <source>
        <strain evidence="6 7">DSM 25481</strain>
    </source>
</reference>
<dbReference type="GO" id="GO:0004888">
    <property type="term" value="F:transmembrane signaling receptor activity"/>
    <property type="evidence" value="ECO:0007669"/>
    <property type="project" value="InterPro"/>
</dbReference>
<keyword evidence="1 3" id="KW-0807">Transducer</keyword>
<sequence>MTFGFGRQTAQSQPVQAAPRQDAAQVLDHATLVAALDALKRGAAISQWPEGDAGEALKAFAAELDRRGRQDLETIVGFAAQAAATGLSVGWVTHDVRQVAESTSTIAGAVEELANSISEMSSMGRAGADDAVAARNETTACVAEMRQAAGSMDAIRDRVTGIANRISVLEDAVRQIADMAGTIEAISSQTNLLALNATIEAARAGDAGRGFAVVANEVKSLSGQTAKATEQIRARIATLMEETDAIKRATAESADAVAEGEATIRATGGKVEAVGQHVSVITTQMHALAEVLSQQRAATNEISENVSRIAETASKTRGEIDEALAKLVAAESAAVAGVDAAAGKNIKNYELARLAADSAIAHRRLGSILVGLTPPTFVAEEFAARLDRSGDRWPELIQRRDAVRQEAARMMATAKAQDWATASEAFQRAEAALAALEKAAVQEAARI</sequence>
<comment type="caution">
    <text evidence="6">The sequence shown here is derived from an EMBL/GenBank/DDBJ whole genome shotgun (WGS) entry which is preliminary data.</text>
</comment>
<dbReference type="SUPFAM" id="SSF58104">
    <property type="entry name" value="Methyl-accepting chemotaxis protein (MCP) signaling domain"/>
    <property type="match status" value="1"/>
</dbReference>
<organism evidence="6 7">
    <name type="scientific">Hansschlegelia beijingensis</name>
    <dbReference type="NCBI Taxonomy" id="1133344"/>
    <lineage>
        <taxon>Bacteria</taxon>
        <taxon>Pseudomonadati</taxon>
        <taxon>Pseudomonadota</taxon>
        <taxon>Alphaproteobacteria</taxon>
        <taxon>Hyphomicrobiales</taxon>
        <taxon>Methylopilaceae</taxon>
        <taxon>Hansschlegelia</taxon>
    </lineage>
</organism>
<dbReference type="Pfam" id="PF00015">
    <property type="entry name" value="MCPsignal"/>
    <property type="match status" value="1"/>
</dbReference>
<evidence type="ECO:0000313" key="7">
    <source>
        <dbReference type="Proteomes" id="UP000528964"/>
    </source>
</evidence>
<comment type="similarity">
    <text evidence="2">Belongs to the methyl-accepting chemotaxis (MCP) protein family.</text>
</comment>
<proteinExistence type="inferred from homology"/>
<dbReference type="PANTHER" id="PTHR32089">
    <property type="entry name" value="METHYL-ACCEPTING CHEMOTAXIS PROTEIN MCPB"/>
    <property type="match status" value="1"/>
</dbReference>
<feature type="domain" description="Methyl-accepting transducer" evidence="5">
    <location>
        <begin position="81"/>
        <end position="310"/>
    </location>
</feature>
<gene>
    <name evidence="6" type="ORF">GGR24_002369</name>
</gene>
<feature type="region of interest" description="Disordered" evidence="4">
    <location>
        <begin position="1"/>
        <end position="21"/>
    </location>
</feature>
<dbReference type="GO" id="GO:0006935">
    <property type="term" value="P:chemotaxis"/>
    <property type="evidence" value="ECO:0007669"/>
    <property type="project" value="InterPro"/>
</dbReference>
<evidence type="ECO:0000313" key="6">
    <source>
        <dbReference type="EMBL" id="MBB3973699.1"/>
    </source>
</evidence>
<accession>A0A7W6GHF2</accession>
<dbReference type="Gene3D" id="1.10.287.950">
    <property type="entry name" value="Methyl-accepting chemotaxis protein"/>
    <property type="match status" value="1"/>
</dbReference>
<dbReference type="InterPro" id="IPR004089">
    <property type="entry name" value="MCPsignal_dom"/>
</dbReference>
<evidence type="ECO:0000256" key="3">
    <source>
        <dbReference type="PROSITE-ProRule" id="PRU00284"/>
    </source>
</evidence>
<evidence type="ECO:0000256" key="2">
    <source>
        <dbReference type="ARBA" id="ARBA00029447"/>
    </source>
</evidence>
<dbReference type="SMART" id="SM00283">
    <property type="entry name" value="MA"/>
    <property type="match status" value="1"/>
</dbReference>
<dbReference type="PROSITE" id="PS50111">
    <property type="entry name" value="CHEMOTAXIS_TRANSDUC_2"/>
    <property type="match status" value="1"/>
</dbReference>
<evidence type="ECO:0000259" key="5">
    <source>
        <dbReference type="PROSITE" id="PS50111"/>
    </source>
</evidence>
<dbReference type="EMBL" id="JACIDR010000003">
    <property type="protein sequence ID" value="MBB3973699.1"/>
    <property type="molecule type" value="Genomic_DNA"/>
</dbReference>
<dbReference type="GO" id="GO:0016020">
    <property type="term" value="C:membrane"/>
    <property type="evidence" value="ECO:0007669"/>
    <property type="project" value="InterPro"/>
</dbReference>
<keyword evidence="7" id="KW-1185">Reference proteome</keyword>
<evidence type="ECO:0000256" key="4">
    <source>
        <dbReference type="SAM" id="MobiDB-lite"/>
    </source>
</evidence>
<protein>
    <submittedName>
        <fullName evidence="6">Methyl-accepting chemotaxis protein</fullName>
    </submittedName>
</protein>
<name>A0A7W6GHF2_9HYPH</name>
<dbReference type="PANTHER" id="PTHR32089:SF112">
    <property type="entry name" value="LYSOZYME-LIKE PROTEIN-RELATED"/>
    <property type="match status" value="1"/>
</dbReference>
<evidence type="ECO:0000256" key="1">
    <source>
        <dbReference type="ARBA" id="ARBA00023224"/>
    </source>
</evidence>
<dbReference type="PRINTS" id="PR00260">
    <property type="entry name" value="CHEMTRNSDUCR"/>
</dbReference>
<dbReference type="RefSeq" id="WP_183395547.1">
    <property type="nucleotide sequence ID" value="NZ_JACIDR010000003.1"/>
</dbReference>
<dbReference type="Proteomes" id="UP000528964">
    <property type="component" value="Unassembled WGS sequence"/>
</dbReference>
<dbReference type="InterPro" id="IPR004090">
    <property type="entry name" value="Chemotax_Me-accpt_rcpt"/>
</dbReference>
<dbReference type="GO" id="GO:0007165">
    <property type="term" value="P:signal transduction"/>
    <property type="evidence" value="ECO:0007669"/>
    <property type="project" value="UniProtKB-KW"/>
</dbReference>